<evidence type="ECO:0000256" key="16">
    <source>
        <dbReference type="ARBA" id="ARBA00060889"/>
    </source>
</evidence>
<keyword evidence="10 18" id="KW-0642">Proline metabolism</keyword>
<dbReference type="EC" id="1.2.1.88" evidence="18"/>
<protein>
    <recommendedName>
        <fullName evidence="18">Bifunctional protein PutA</fullName>
    </recommendedName>
    <domain>
        <recommendedName>
            <fullName evidence="18">Proline dehydrogenase</fullName>
            <ecNumber evidence="18">1.5.5.2</ecNumber>
        </recommendedName>
        <alternativeName>
            <fullName evidence="18">Proline oxidase</fullName>
        </alternativeName>
    </domain>
    <domain>
        <recommendedName>
            <fullName evidence="18">Delta-1-pyrroline-5-carboxylate dehydrogenase</fullName>
            <shortName evidence="18">P5C dehydrogenase</shortName>
            <ecNumber evidence="18">1.2.1.88</ecNumber>
        </recommendedName>
        <alternativeName>
            <fullName evidence="18">L-glutamate gamma-semialdehyde dehydrogenase</fullName>
        </alternativeName>
    </domain>
</protein>
<feature type="active site" evidence="19">
    <location>
        <position position="789"/>
    </location>
</feature>
<dbReference type="Pfam" id="PF00171">
    <property type="entry name" value="Aldedh"/>
    <property type="match status" value="1"/>
</dbReference>
<keyword evidence="8 18" id="KW-0805">Transcription regulation</keyword>
<dbReference type="CDD" id="cd07125">
    <property type="entry name" value="ALDH_PutA-P5CDH"/>
    <property type="match status" value="1"/>
</dbReference>
<evidence type="ECO:0000259" key="22">
    <source>
        <dbReference type="Pfam" id="PF14850"/>
    </source>
</evidence>
<dbReference type="KEGG" id="htq:FRZ44_13660"/>
<dbReference type="PANTHER" id="PTHR42862:SF1">
    <property type="entry name" value="DELTA-1-PYRROLINE-5-CARBOXYLATE DEHYDROGENASE 2, ISOFORM A-RELATED"/>
    <property type="match status" value="1"/>
</dbReference>
<dbReference type="GO" id="GO:0003677">
    <property type="term" value="F:DNA binding"/>
    <property type="evidence" value="ECO:0007669"/>
    <property type="project" value="UniProtKB-KW"/>
</dbReference>
<evidence type="ECO:0000259" key="23">
    <source>
        <dbReference type="Pfam" id="PF18327"/>
    </source>
</evidence>
<keyword evidence="7 18" id="KW-0560">Oxidoreductase</keyword>
<evidence type="ECO:0000259" key="21">
    <source>
        <dbReference type="Pfam" id="PF01619"/>
    </source>
</evidence>
<keyword evidence="6 18" id="KW-0274">FAD</keyword>
<dbReference type="SUPFAM" id="SSF53720">
    <property type="entry name" value="ALDH-like"/>
    <property type="match status" value="1"/>
</dbReference>
<evidence type="ECO:0000256" key="10">
    <source>
        <dbReference type="ARBA" id="ARBA00023062"/>
    </source>
</evidence>
<dbReference type="PANTHER" id="PTHR42862">
    <property type="entry name" value="DELTA-1-PYRROLINE-5-CARBOXYLATE DEHYDROGENASE 1, ISOFORM A-RELATED"/>
    <property type="match status" value="1"/>
</dbReference>
<keyword evidence="12 18" id="KW-0804">Transcription</keyword>
<evidence type="ECO:0000256" key="19">
    <source>
        <dbReference type="PIRSR" id="PIRSR000197-1"/>
    </source>
</evidence>
<evidence type="ECO:0000256" key="17">
    <source>
        <dbReference type="ARBA" id="ARBA00060911"/>
    </source>
</evidence>
<keyword evidence="11 18" id="KW-0238">DNA-binding</keyword>
<keyword evidence="5 18" id="KW-0285">Flavoprotein</keyword>
<evidence type="ECO:0000256" key="5">
    <source>
        <dbReference type="ARBA" id="ARBA00022630"/>
    </source>
</evidence>
<evidence type="ECO:0000256" key="2">
    <source>
        <dbReference type="ARBA" id="ARBA00004739"/>
    </source>
</evidence>
<gene>
    <name evidence="24" type="primary">putA</name>
    <name evidence="24" type="ORF">FRZ44_13660</name>
</gene>
<evidence type="ECO:0000313" key="25">
    <source>
        <dbReference type="Proteomes" id="UP000326202"/>
    </source>
</evidence>
<reference evidence="24 25" key="1">
    <citation type="submission" date="2019-08" db="EMBL/GenBank/DDBJ databases">
        <title>Hyperibacter terrae gen. nov., sp. nov. and Hyperibacter viscosus sp. nov., two new members in the family Rhodospirillaceae isolated from the rhizosphere of Hypericum perforatum.</title>
        <authorList>
            <person name="Noviana Z."/>
        </authorList>
    </citation>
    <scope>NUCLEOTIDE SEQUENCE [LARGE SCALE GENOMIC DNA]</scope>
    <source>
        <strain evidence="24 25">R5913</strain>
    </source>
</reference>
<feature type="domain" description="Aldehyde dehydrogenase" evidence="20">
    <location>
        <begin position="555"/>
        <end position="1012"/>
    </location>
</feature>
<evidence type="ECO:0000256" key="8">
    <source>
        <dbReference type="ARBA" id="ARBA00023015"/>
    </source>
</evidence>
<dbReference type="EMBL" id="CP042906">
    <property type="protein sequence ID" value="QEX16074.1"/>
    <property type="molecule type" value="Genomic_DNA"/>
</dbReference>
<sequence length="1036" mass="113237">MRQRLREIYRADEADCVERLLIAASLPTDMLDRIATRARNLVQEVRSRRVGQGGLDAFLHEYELSSREGVVLMCLAEALLRIPDAETADRLIKDKLADADWEKHLGSSDSMFVNASTWALMLTGRVMRLERGGSDLAGVLKRLVSRSGEPVIRQAVMQAMRILGRQFVMGRNIEEALERARVLEKKGFRYSYDMLGESARTMADAERYDQAYQQAIRAIGAAAKGKGPIESPGISVKLSALHPRYEFAKSTRIMTELVPRLAKLARMAKDVGIGFTVDAEEAERLDLSLDVIEAVAGDPTLKGWNGFGLAIQAYQKRCFDLIDWLADMARRHQRRLMVRLVKGAYWDSEVKQSQERGLPGYPVFTRKLSTDLSYIACARKLLAEPVCFYPQFATHNAHTLAAVLEMAGNSTDFEFQRLHGMGDALYEEVAPPETLGRAVRIYAPVGSHEDLLAYLVRRLLENGANTSFVNRIVDEKAPLDDLIADPASRVRRLLHKPHPHIPLPRDLFGPERKNSKGIDLTDLAELLPLDRAMGQVVKETHQAAPIVGGRARSGNARPILNPADLRRTVGQVVEAGAPELDEALARASRAHEDWSRTPAETRALCLDRAADLMEAELPRLMGLAIAEAGKTVPDALAEVREAVDFCRYYAARARADFAQPLRLPGPTGERNELRFAGRGVFACISPWNFPLAIFSGQVTAALVSGNCVIAKPAEQTPLIAAAAVRILHQAGIPADVLHLLPGDGEKVGAPLVADPRVAGVAFTGSTEVARGINRALAAKDGPIVPLIAETGGQNAMIVDSSALPEQVVRDVLISGLQSAGQRCSALRVLFVQQDIAPKLEKMLAGAMEELKVGDPALLETDIGPVIDEGAKQMLEAHAQRMGRESRLLYEMKLGQDLPPGHYFAPRAYVLDSLSRLTREVFGPVLHIVHWRADQLDEVIDAINATGYGLTLGVHSRIDSTQRRVWERVRAGNTYVNRNMIGAVVGVQPFGGEGLSGTGPKAGGPHYLHRFAVERTLTIDTTAAGGNASLLSLAEEG</sequence>
<dbReference type="InterPro" id="IPR016163">
    <property type="entry name" value="Ald_DH_C"/>
</dbReference>
<evidence type="ECO:0000256" key="18">
    <source>
        <dbReference type="PIRNR" id="PIRNR000197"/>
    </source>
</evidence>
<dbReference type="PROSITE" id="PS00070">
    <property type="entry name" value="ALDEHYDE_DEHYDR_CYS"/>
    <property type="match status" value="1"/>
</dbReference>
<dbReference type="InterPro" id="IPR016160">
    <property type="entry name" value="Ald_DH_CS_CYS"/>
</dbReference>
<dbReference type="EC" id="1.5.5.2" evidence="18"/>
<keyword evidence="4 18" id="KW-0678">Repressor</keyword>
<keyword evidence="9 18" id="KW-0520">NAD</keyword>
<proteinExistence type="inferred from homology"/>
<evidence type="ECO:0000256" key="9">
    <source>
        <dbReference type="ARBA" id="ARBA00023027"/>
    </source>
</evidence>
<feature type="domain" description="Proline dehydrogenase PutA" evidence="22">
    <location>
        <begin position="55"/>
        <end position="167"/>
    </location>
</feature>
<comment type="catalytic activity">
    <reaction evidence="14 18">
        <text>L-glutamate 5-semialdehyde + NAD(+) + H2O = L-glutamate + NADH + 2 H(+)</text>
        <dbReference type="Rhea" id="RHEA:30235"/>
        <dbReference type="ChEBI" id="CHEBI:15377"/>
        <dbReference type="ChEBI" id="CHEBI:15378"/>
        <dbReference type="ChEBI" id="CHEBI:29985"/>
        <dbReference type="ChEBI" id="CHEBI:57540"/>
        <dbReference type="ChEBI" id="CHEBI:57945"/>
        <dbReference type="ChEBI" id="CHEBI:58066"/>
        <dbReference type="EC" id="1.2.1.88"/>
    </reaction>
</comment>
<dbReference type="Pfam" id="PF18327">
    <property type="entry name" value="PRODH"/>
    <property type="match status" value="1"/>
</dbReference>
<comment type="similarity">
    <text evidence="17 18">In the C-terminal section; belongs to the aldehyde dehydrogenase family.</text>
</comment>
<dbReference type="Pfam" id="PF14850">
    <property type="entry name" value="Pro_dh-DNA_bdg"/>
    <property type="match status" value="1"/>
</dbReference>
<dbReference type="InterPro" id="IPR024090">
    <property type="entry name" value="PRODH_PutA_dom_I"/>
</dbReference>
<dbReference type="InterPro" id="IPR025703">
    <property type="entry name" value="Bifunct_PutA"/>
</dbReference>
<comment type="pathway">
    <text evidence="2 18">Amino-acid degradation; L-proline degradation into L-glutamate; L-glutamate from L-proline: step 1/2.</text>
</comment>
<dbReference type="GO" id="GO:0004657">
    <property type="term" value="F:proline dehydrogenase activity"/>
    <property type="evidence" value="ECO:0007669"/>
    <property type="project" value="UniProtKB-UniRule"/>
</dbReference>
<comment type="catalytic activity">
    <reaction evidence="15 18">
        <text>L-proline + a quinone = (S)-1-pyrroline-5-carboxylate + a quinol + H(+)</text>
        <dbReference type="Rhea" id="RHEA:23784"/>
        <dbReference type="ChEBI" id="CHEBI:15378"/>
        <dbReference type="ChEBI" id="CHEBI:17388"/>
        <dbReference type="ChEBI" id="CHEBI:24646"/>
        <dbReference type="ChEBI" id="CHEBI:60039"/>
        <dbReference type="ChEBI" id="CHEBI:132124"/>
        <dbReference type="EC" id="1.5.5.2"/>
    </reaction>
</comment>
<dbReference type="InterPro" id="IPR024089">
    <property type="entry name" value="PRODH_PutA_dom_I/II"/>
</dbReference>
<dbReference type="NCBIfam" id="TIGR01238">
    <property type="entry name" value="D1pyr5carbox3"/>
    <property type="match status" value="1"/>
</dbReference>
<dbReference type="GO" id="GO:0003700">
    <property type="term" value="F:DNA-binding transcription factor activity"/>
    <property type="evidence" value="ECO:0007669"/>
    <property type="project" value="InterPro"/>
</dbReference>
<comment type="pathway">
    <text evidence="3 18">Amino-acid degradation; L-proline degradation into L-glutamate; L-glutamate from L-proline: step 2/2.</text>
</comment>
<evidence type="ECO:0000256" key="12">
    <source>
        <dbReference type="ARBA" id="ARBA00023163"/>
    </source>
</evidence>
<dbReference type="InterPro" id="IPR016161">
    <property type="entry name" value="Ald_DH/histidinol_DH"/>
</dbReference>
<name>A0A5J6MF16_9PROT</name>
<dbReference type="Gene3D" id="3.40.309.10">
    <property type="entry name" value="Aldehyde Dehydrogenase, Chain A, domain 2"/>
    <property type="match status" value="1"/>
</dbReference>
<dbReference type="SUPFAM" id="SSF51730">
    <property type="entry name" value="FAD-linked oxidoreductase"/>
    <property type="match status" value="1"/>
</dbReference>
<evidence type="ECO:0000256" key="6">
    <source>
        <dbReference type="ARBA" id="ARBA00022827"/>
    </source>
</evidence>
<dbReference type="PIRSF" id="PIRSF000197">
    <property type="entry name" value="Bifunct_PutA"/>
    <property type="match status" value="1"/>
</dbReference>
<dbReference type="FunFam" id="3.40.309.10:FF:000005">
    <property type="entry name" value="1-pyrroline-5-carboxylate dehydrogenase 1"/>
    <property type="match status" value="1"/>
</dbReference>
<dbReference type="InterPro" id="IPR024082">
    <property type="entry name" value="PRODH_PutA_dom_II"/>
</dbReference>
<organism evidence="24 25">
    <name type="scientific">Hypericibacter terrae</name>
    <dbReference type="NCBI Taxonomy" id="2602015"/>
    <lineage>
        <taxon>Bacteria</taxon>
        <taxon>Pseudomonadati</taxon>
        <taxon>Pseudomonadota</taxon>
        <taxon>Alphaproteobacteria</taxon>
        <taxon>Rhodospirillales</taxon>
        <taxon>Dongiaceae</taxon>
        <taxon>Hypericibacter</taxon>
    </lineage>
</organism>
<dbReference type="InterPro" id="IPR016162">
    <property type="entry name" value="Ald_DH_N"/>
</dbReference>
<feature type="domain" description="Proline dehydrogenase" evidence="21">
    <location>
        <begin position="176"/>
        <end position="471"/>
    </location>
</feature>
<dbReference type="InterPro" id="IPR002872">
    <property type="entry name" value="Proline_DH_dom"/>
</dbReference>
<dbReference type="GO" id="GO:0003842">
    <property type="term" value="F:L-glutamate gamma-semialdehyde dehydrogenase activity"/>
    <property type="evidence" value="ECO:0007669"/>
    <property type="project" value="UniProtKB-UniRule"/>
</dbReference>
<keyword evidence="13" id="KW-0511">Multifunctional enzyme</keyword>
<dbReference type="InterPro" id="IPR041349">
    <property type="entry name" value="PRODH"/>
</dbReference>
<evidence type="ECO:0000256" key="15">
    <source>
        <dbReference type="ARBA" id="ARBA00048779"/>
    </source>
</evidence>
<dbReference type="Gene3D" id="1.20.5.460">
    <property type="entry name" value="Single helix bin"/>
    <property type="match status" value="1"/>
</dbReference>
<evidence type="ECO:0000256" key="14">
    <source>
        <dbReference type="ARBA" id="ARBA00048142"/>
    </source>
</evidence>
<dbReference type="GO" id="GO:0010133">
    <property type="term" value="P:L-proline catabolic process to L-glutamate"/>
    <property type="evidence" value="ECO:0007669"/>
    <property type="project" value="UniProtKB-UniRule"/>
</dbReference>
<feature type="domain" description="Proline utilization A proline dehydrogenase N-terminal" evidence="23">
    <location>
        <begin position="2"/>
        <end position="46"/>
    </location>
</feature>
<evidence type="ECO:0000256" key="13">
    <source>
        <dbReference type="ARBA" id="ARBA00023268"/>
    </source>
</evidence>
<dbReference type="UniPathway" id="UPA00261">
    <property type="reaction ID" value="UER00373"/>
</dbReference>
<evidence type="ECO:0000256" key="7">
    <source>
        <dbReference type="ARBA" id="ARBA00023002"/>
    </source>
</evidence>
<evidence type="ECO:0000256" key="11">
    <source>
        <dbReference type="ARBA" id="ARBA00023125"/>
    </source>
</evidence>
<dbReference type="Gene3D" id="3.20.20.220">
    <property type="match status" value="1"/>
</dbReference>
<dbReference type="NCBIfam" id="NF008869">
    <property type="entry name" value="PRK11904.1"/>
    <property type="match status" value="1"/>
</dbReference>
<dbReference type="InterPro" id="IPR005933">
    <property type="entry name" value="PutA_C"/>
</dbReference>
<evidence type="ECO:0000256" key="1">
    <source>
        <dbReference type="ARBA" id="ARBA00001974"/>
    </source>
</evidence>
<evidence type="ECO:0000259" key="20">
    <source>
        <dbReference type="Pfam" id="PF00171"/>
    </source>
</evidence>
<dbReference type="Gene3D" id="3.40.605.10">
    <property type="entry name" value="Aldehyde Dehydrogenase, Chain A, domain 1"/>
    <property type="match status" value="1"/>
</dbReference>
<evidence type="ECO:0000313" key="24">
    <source>
        <dbReference type="EMBL" id="QEX16074.1"/>
    </source>
</evidence>
<dbReference type="Proteomes" id="UP000326202">
    <property type="component" value="Chromosome"/>
</dbReference>
<dbReference type="Pfam" id="PF01619">
    <property type="entry name" value="Pro_dh"/>
    <property type="match status" value="1"/>
</dbReference>
<dbReference type="GO" id="GO:0009898">
    <property type="term" value="C:cytoplasmic side of plasma membrane"/>
    <property type="evidence" value="ECO:0007669"/>
    <property type="project" value="TreeGrafter"/>
</dbReference>
<dbReference type="InterPro" id="IPR015590">
    <property type="entry name" value="Aldehyde_DH_dom"/>
</dbReference>
<dbReference type="AlphaFoldDB" id="A0A5J6MF16"/>
<comment type="cofactor">
    <cofactor evidence="1 18">
        <name>FAD</name>
        <dbReference type="ChEBI" id="CHEBI:57692"/>
    </cofactor>
</comment>
<dbReference type="FunFam" id="3.20.20.220:FF:000004">
    <property type="entry name" value="Bifunctional protein PutA"/>
    <property type="match status" value="1"/>
</dbReference>
<dbReference type="Gene3D" id="1.20.5.550">
    <property type="entry name" value="Single Helix bin"/>
    <property type="match status" value="1"/>
</dbReference>
<accession>A0A5J6MF16</accession>
<evidence type="ECO:0000256" key="3">
    <source>
        <dbReference type="ARBA" id="ARBA00004786"/>
    </source>
</evidence>
<feature type="active site" evidence="19">
    <location>
        <position position="823"/>
    </location>
</feature>
<dbReference type="InterPro" id="IPR050485">
    <property type="entry name" value="Proline_metab_enzyme"/>
</dbReference>
<comment type="function">
    <text evidence="18">Oxidizes proline to glutamate for use as a carbon and nitrogen source.</text>
</comment>
<dbReference type="InterPro" id="IPR029041">
    <property type="entry name" value="FAD-linked_oxidoreductase-like"/>
</dbReference>
<comment type="similarity">
    <text evidence="16 18">In the N-terminal section; belongs to the proline dehydrogenase family.</text>
</comment>
<dbReference type="SUPFAM" id="SSF81935">
    <property type="entry name" value="N-terminal domain of bifunctional PutA protein"/>
    <property type="match status" value="1"/>
</dbReference>
<evidence type="ECO:0000256" key="4">
    <source>
        <dbReference type="ARBA" id="ARBA00022491"/>
    </source>
</evidence>
<keyword evidence="25" id="KW-1185">Reference proteome</keyword>